<dbReference type="AlphaFoldDB" id="A0A9D2WNZ5"/>
<evidence type="ECO:0000259" key="10">
    <source>
        <dbReference type="Pfam" id="PF00155"/>
    </source>
</evidence>
<dbReference type="EC" id="4.1.1.81" evidence="4"/>
<evidence type="ECO:0000313" key="11">
    <source>
        <dbReference type="EMBL" id="KAF1084485.1"/>
    </source>
</evidence>
<feature type="domain" description="Aminotransferase class I/classII large" evidence="10">
    <location>
        <begin position="26"/>
        <end position="355"/>
    </location>
</feature>
<organism evidence="11 12">
    <name type="scientific">Sporotomaculum syntrophicum</name>
    <dbReference type="NCBI Taxonomy" id="182264"/>
    <lineage>
        <taxon>Bacteria</taxon>
        <taxon>Bacillati</taxon>
        <taxon>Bacillota</taxon>
        <taxon>Clostridia</taxon>
        <taxon>Eubacteriales</taxon>
        <taxon>Desulfallaceae</taxon>
        <taxon>Sporotomaculum</taxon>
    </lineage>
</organism>
<evidence type="ECO:0000256" key="9">
    <source>
        <dbReference type="ARBA" id="ARBA00048531"/>
    </source>
</evidence>
<evidence type="ECO:0000256" key="2">
    <source>
        <dbReference type="ARBA" id="ARBA00003444"/>
    </source>
</evidence>
<dbReference type="Proteomes" id="UP000798488">
    <property type="component" value="Unassembled WGS sequence"/>
</dbReference>
<sequence>MIHSEYKHGGDVFGAARSLQCNPREIYDFSANINPLGPSPLALASIKDNLDLIRHYPDPRCTELRGVLSRHLKVAPEKMVLGNGAAELIFLLPRVMGYRQAVVTTPTFMEYGTAMANAGGMVYEVPLLEEEGFGLPVPRVNKALCSADVVFICNPNNPTGGAVKKPIIQSIIENARTYGTTVVVDESFIDFVYRQELYSVLPLLNDYPNLIVLYSLTKFFGIPGLRLGVLMAGESIIERIEAAKAPWDVNCLAQIAGAAALVDEEFMAQTRQLVWQERDFLRREVSLIPGLNAFNGKANFLLIKIERSEISSAQLAARAAKQGVLVRDCASFSGLGNKYIRVAVRTRSENLVLLKVLREIMKGVTHGL</sequence>
<keyword evidence="7 11" id="KW-0456">Lyase</keyword>
<protein>
    <recommendedName>
        <fullName evidence="4">threonine-phosphate decarboxylase</fullName>
        <ecNumber evidence="4">4.1.1.81</ecNumber>
    </recommendedName>
    <alternativeName>
        <fullName evidence="8">L-threonine-O-3-phosphate decarboxylase</fullName>
    </alternativeName>
</protein>
<accession>A0A9D2WNZ5</accession>
<proteinExistence type="predicted"/>
<dbReference type="InterPro" id="IPR005860">
    <property type="entry name" value="CobD"/>
</dbReference>
<dbReference type="GO" id="GO:0009236">
    <property type="term" value="P:cobalamin biosynthetic process"/>
    <property type="evidence" value="ECO:0007669"/>
    <property type="project" value="UniProtKB-KW"/>
</dbReference>
<reference evidence="11" key="1">
    <citation type="submission" date="2016-02" db="EMBL/GenBank/DDBJ databases">
        <title>Draft Genome Sequence of Sporotomaculum syntrophicum Strain FB, a Syntrophic Benzoate Degrader.</title>
        <authorList>
            <person name="Nobu M.K."/>
            <person name="Narihiro T."/>
            <person name="Qiu Y.-L."/>
            <person name="Ohashi A."/>
            <person name="Liu W.-T."/>
            <person name="Yuji S."/>
        </authorList>
    </citation>
    <scope>NUCLEOTIDE SEQUENCE</scope>
    <source>
        <strain evidence="11">FB</strain>
    </source>
</reference>
<comment type="function">
    <text evidence="2">Decarboxylates L-threonine-O-3-phosphate to yield (R)-1-amino-2-propanol O-2-phosphate, the precursor for the linkage between the nucleotide loop and the corrin ring in cobalamin.</text>
</comment>
<dbReference type="PANTHER" id="PTHR42885">
    <property type="entry name" value="HISTIDINOL-PHOSPHATE AMINOTRANSFERASE-RELATED"/>
    <property type="match status" value="1"/>
</dbReference>
<keyword evidence="6" id="KW-0663">Pyridoxal phosphate</keyword>
<keyword evidence="12" id="KW-1185">Reference proteome</keyword>
<dbReference type="SUPFAM" id="SSF53383">
    <property type="entry name" value="PLP-dependent transferases"/>
    <property type="match status" value="1"/>
</dbReference>
<evidence type="ECO:0000313" key="12">
    <source>
        <dbReference type="Proteomes" id="UP000798488"/>
    </source>
</evidence>
<evidence type="ECO:0000256" key="1">
    <source>
        <dbReference type="ARBA" id="ARBA00001933"/>
    </source>
</evidence>
<dbReference type="InterPro" id="IPR015421">
    <property type="entry name" value="PyrdxlP-dep_Trfase_major"/>
</dbReference>
<dbReference type="GO" id="GO:0048472">
    <property type="term" value="F:threonine-phosphate decarboxylase activity"/>
    <property type="evidence" value="ECO:0007669"/>
    <property type="project" value="UniProtKB-EC"/>
</dbReference>
<comment type="cofactor">
    <cofactor evidence="1">
        <name>pyridoxal 5'-phosphate</name>
        <dbReference type="ChEBI" id="CHEBI:597326"/>
    </cofactor>
</comment>
<comment type="catalytic activity">
    <reaction evidence="9">
        <text>O-phospho-L-threonine + H(+) = (R)-1-aminopropan-2-yl phosphate + CO2</text>
        <dbReference type="Rhea" id="RHEA:11492"/>
        <dbReference type="ChEBI" id="CHEBI:15378"/>
        <dbReference type="ChEBI" id="CHEBI:16526"/>
        <dbReference type="ChEBI" id="CHEBI:58563"/>
        <dbReference type="ChEBI" id="CHEBI:58675"/>
        <dbReference type="EC" id="4.1.1.81"/>
    </reaction>
</comment>
<comment type="caution">
    <text evidence="11">The sequence shown here is derived from an EMBL/GenBank/DDBJ whole genome shotgun (WGS) entry which is preliminary data.</text>
</comment>
<dbReference type="PANTHER" id="PTHR42885:SF1">
    <property type="entry name" value="THREONINE-PHOSPHATE DECARBOXYLASE"/>
    <property type="match status" value="1"/>
</dbReference>
<dbReference type="Gene3D" id="3.90.1150.10">
    <property type="entry name" value="Aspartate Aminotransferase, domain 1"/>
    <property type="match status" value="1"/>
</dbReference>
<evidence type="ECO:0000256" key="3">
    <source>
        <dbReference type="ARBA" id="ARBA00004953"/>
    </source>
</evidence>
<dbReference type="OrthoDB" id="9813612at2"/>
<dbReference type="InterPro" id="IPR015424">
    <property type="entry name" value="PyrdxlP-dep_Trfase"/>
</dbReference>
<dbReference type="NCBIfam" id="TIGR01140">
    <property type="entry name" value="L_thr_O3P_dcar"/>
    <property type="match status" value="1"/>
</dbReference>
<dbReference type="GO" id="GO:0030170">
    <property type="term" value="F:pyridoxal phosphate binding"/>
    <property type="evidence" value="ECO:0007669"/>
    <property type="project" value="InterPro"/>
</dbReference>
<dbReference type="InterPro" id="IPR015422">
    <property type="entry name" value="PyrdxlP-dep_Trfase_small"/>
</dbReference>
<evidence type="ECO:0000256" key="6">
    <source>
        <dbReference type="ARBA" id="ARBA00022898"/>
    </source>
</evidence>
<dbReference type="CDD" id="cd00609">
    <property type="entry name" value="AAT_like"/>
    <property type="match status" value="1"/>
</dbReference>
<evidence type="ECO:0000256" key="8">
    <source>
        <dbReference type="ARBA" id="ARBA00029996"/>
    </source>
</evidence>
<dbReference type="Pfam" id="PF00155">
    <property type="entry name" value="Aminotran_1_2"/>
    <property type="match status" value="1"/>
</dbReference>
<evidence type="ECO:0000256" key="5">
    <source>
        <dbReference type="ARBA" id="ARBA00022573"/>
    </source>
</evidence>
<dbReference type="RefSeq" id="WP_161822568.1">
    <property type="nucleotide sequence ID" value="NZ_LSRS01000005.1"/>
</dbReference>
<dbReference type="PROSITE" id="PS00105">
    <property type="entry name" value="AA_TRANSFER_CLASS_1"/>
    <property type="match status" value="1"/>
</dbReference>
<dbReference type="InterPro" id="IPR004839">
    <property type="entry name" value="Aminotransferase_I/II_large"/>
</dbReference>
<evidence type="ECO:0000256" key="7">
    <source>
        <dbReference type="ARBA" id="ARBA00023239"/>
    </source>
</evidence>
<name>A0A9D2WNZ5_9FIRM</name>
<dbReference type="InterPro" id="IPR004838">
    <property type="entry name" value="NHTrfase_class1_PyrdxlP-BS"/>
</dbReference>
<dbReference type="EMBL" id="LSRS01000005">
    <property type="protein sequence ID" value="KAF1084485.1"/>
    <property type="molecule type" value="Genomic_DNA"/>
</dbReference>
<dbReference type="Gene3D" id="3.40.640.10">
    <property type="entry name" value="Type I PLP-dependent aspartate aminotransferase-like (Major domain)"/>
    <property type="match status" value="1"/>
</dbReference>
<keyword evidence="5" id="KW-0169">Cobalamin biosynthesis</keyword>
<evidence type="ECO:0000256" key="4">
    <source>
        <dbReference type="ARBA" id="ARBA00012285"/>
    </source>
</evidence>
<comment type="pathway">
    <text evidence="3">Cofactor biosynthesis; adenosylcobalamin biosynthesis.</text>
</comment>
<gene>
    <name evidence="11" type="primary">cobD</name>
    <name evidence="11" type="ORF">SPSYN_02263</name>
</gene>